<gene>
    <name evidence="1" type="ORF">EVA_20296</name>
</gene>
<organism evidence="1">
    <name type="scientific">gut metagenome</name>
    <dbReference type="NCBI Taxonomy" id="749906"/>
    <lineage>
        <taxon>unclassified sequences</taxon>
        <taxon>metagenomes</taxon>
        <taxon>organismal metagenomes</taxon>
    </lineage>
</organism>
<comment type="caution">
    <text evidence="1">The sequence shown here is derived from an EMBL/GenBank/DDBJ whole genome shotgun (WGS) entry which is preliminary data.</text>
</comment>
<evidence type="ECO:0000313" key="1">
    <source>
        <dbReference type="EMBL" id="EJW91596.1"/>
    </source>
</evidence>
<proteinExistence type="predicted"/>
<name>J9F9M7_9ZZZZ</name>
<accession>J9F9M7</accession>
<dbReference type="AlphaFoldDB" id="J9F9M7"/>
<sequence>MPCLSAWTQVGFNTTSIFLVSLNDGISTTDTVLS</sequence>
<protein>
    <submittedName>
        <fullName evidence="1">Uncharacterized protein</fullName>
    </submittedName>
</protein>
<dbReference type="EMBL" id="AMCI01008072">
    <property type="protein sequence ID" value="EJW91596.1"/>
    <property type="molecule type" value="Genomic_DNA"/>
</dbReference>
<reference evidence="1" key="1">
    <citation type="journal article" date="2012" name="PLoS ONE">
        <title>Gene sets for utilization of primary and secondary nutrition supplies in the distal gut of endangered iberian lynx.</title>
        <authorList>
            <person name="Alcaide M."/>
            <person name="Messina E."/>
            <person name="Richter M."/>
            <person name="Bargiela R."/>
            <person name="Peplies J."/>
            <person name="Huws S.A."/>
            <person name="Newbold C.J."/>
            <person name="Golyshin P.N."/>
            <person name="Simon M.A."/>
            <person name="Lopez G."/>
            <person name="Yakimov M.M."/>
            <person name="Ferrer M."/>
        </authorList>
    </citation>
    <scope>NUCLEOTIDE SEQUENCE</scope>
</reference>